<feature type="region of interest" description="Disordered" evidence="1">
    <location>
        <begin position="136"/>
        <end position="182"/>
    </location>
</feature>
<organism evidence="2 3">
    <name type="scientific">Serendipita vermifera MAFF 305830</name>
    <dbReference type="NCBI Taxonomy" id="933852"/>
    <lineage>
        <taxon>Eukaryota</taxon>
        <taxon>Fungi</taxon>
        <taxon>Dikarya</taxon>
        <taxon>Basidiomycota</taxon>
        <taxon>Agaricomycotina</taxon>
        <taxon>Agaricomycetes</taxon>
        <taxon>Sebacinales</taxon>
        <taxon>Serendipitaceae</taxon>
        <taxon>Serendipita</taxon>
    </lineage>
</organism>
<name>A0A0C3AKZ8_SERVB</name>
<reference evidence="2 3" key="1">
    <citation type="submission" date="2014-04" db="EMBL/GenBank/DDBJ databases">
        <authorList>
            <consortium name="DOE Joint Genome Institute"/>
            <person name="Kuo A."/>
            <person name="Zuccaro A."/>
            <person name="Kohler A."/>
            <person name="Nagy L.G."/>
            <person name="Floudas D."/>
            <person name="Copeland A."/>
            <person name="Barry K.W."/>
            <person name="Cichocki N."/>
            <person name="Veneault-Fourrey C."/>
            <person name="LaButti K."/>
            <person name="Lindquist E.A."/>
            <person name="Lipzen A."/>
            <person name="Lundell T."/>
            <person name="Morin E."/>
            <person name="Murat C."/>
            <person name="Sun H."/>
            <person name="Tunlid A."/>
            <person name="Henrissat B."/>
            <person name="Grigoriev I.V."/>
            <person name="Hibbett D.S."/>
            <person name="Martin F."/>
            <person name="Nordberg H.P."/>
            <person name="Cantor M.N."/>
            <person name="Hua S.X."/>
        </authorList>
    </citation>
    <scope>NUCLEOTIDE SEQUENCE [LARGE SCALE GENOMIC DNA]</scope>
    <source>
        <strain evidence="2 3">MAFF 305830</strain>
    </source>
</reference>
<feature type="compositionally biased region" description="Polar residues" evidence="1">
    <location>
        <begin position="695"/>
        <end position="706"/>
    </location>
</feature>
<feature type="region of interest" description="Disordered" evidence="1">
    <location>
        <begin position="589"/>
        <end position="611"/>
    </location>
</feature>
<feature type="region of interest" description="Disordered" evidence="1">
    <location>
        <begin position="355"/>
        <end position="415"/>
    </location>
</feature>
<sequence length="716" mass="79201">MDVLFSFVVQAEEERVVRCERDEEGVHWISAIVREKIRPIPTVAQVTTDSDVVDPPSSLVEARILKPLSAGAKSVFEELLRQKEAQGSSSLQTEIERKLRDDGGMELGYLKDSPMKSQSLPVPATDEILAASMAERRPSPSPLWHNATGGPEQPIFARNDAERSSSKAENTATPVGPNVASPNKVDFHRFSPLISIMEKLMGGKRDALVGYKGVWRELKEARVQLRSVGWKKPEQLRDAACEQGIIKIVRVGGRMHSVKLLVSTEEQWTLATETSELDYISLKQTVSDSPGFTEEKKGLMAYLTPRLRNAYPDLDDEALMSLVMSCVLGEDEESEYWEEEVNKAKPRIRVATQRDRGAFSDVAPKRSKASKASEGHQRSTLTPLSINQSSSKAASASIPSIPSRPNRPPSEGINFHPFEPIISIMKGLTRDKGGAPVEYKAFKRELKQQKAQLCGLGWKDFHQLRDAACEQGILEITLVNGNMHSVKLLVSTEEQGSPAAKMPEFEPLTRKHTTFSLPGFTDEQKMYMAYLIPRMGNEYLDMDNEALMSFVASCVLNEDNDKPWVEQVYEAKQRVRMILQDADQVPQVLPRGDFSDGAPKPPEASIVPGAPSLTDETLLATVHKLDNGSEGSRVRKTDVLFTLQMQYPDANVVRLFAFVSKAEKKGLVCCERDEQGAEWLSVVLGMDPVSMTAQATNVAEPSSSPVNAGRVEPLLA</sequence>
<dbReference type="AlphaFoldDB" id="A0A0C3AKZ8"/>
<dbReference type="HOGENOM" id="CLU_385945_0_0_1"/>
<protein>
    <submittedName>
        <fullName evidence="2">Uncharacterized protein</fullName>
    </submittedName>
</protein>
<evidence type="ECO:0000256" key="1">
    <source>
        <dbReference type="SAM" id="MobiDB-lite"/>
    </source>
</evidence>
<feature type="region of interest" description="Disordered" evidence="1">
    <location>
        <begin position="695"/>
        <end position="716"/>
    </location>
</feature>
<evidence type="ECO:0000313" key="3">
    <source>
        <dbReference type="Proteomes" id="UP000054097"/>
    </source>
</evidence>
<accession>A0A0C3AKZ8</accession>
<dbReference type="EMBL" id="KN824412">
    <property type="protein sequence ID" value="KIM20704.1"/>
    <property type="molecule type" value="Genomic_DNA"/>
</dbReference>
<keyword evidence="3" id="KW-1185">Reference proteome</keyword>
<gene>
    <name evidence="2" type="ORF">M408DRAFT_30131</name>
</gene>
<dbReference type="Proteomes" id="UP000054097">
    <property type="component" value="Unassembled WGS sequence"/>
</dbReference>
<feature type="compositionally biased region" description="Low complexity" evidence="1">
    <location>
        <begin position="385"/>
        <end position="404"/>
    </location>
</feature>
<evidence type="ECO:0000313" key="2">
    <source>
        <dbReference type="EMBL" id="KIM20704.1"/>
    </source>
</evidence>
<reference evidence="3" key="2">
    <citation type="submission" date="2015-01" db="EMBL/GenBank/DDBJ databases">
        <title>Evolutionary Origins and Diversification of the Mycorrhizal Mutualists.</title>
        <authorList>
            <consortium name="DOE Joint Genome Institute"/>
            <consortium name="Mycorrhizal Genomics Consortium"/>
            <person name="Kohler A."/>
            <person name="Kuo A."/>
            <person name="Nagy L.G."/>
            <person name="Floudas D."/>
            <person name="Copeland A."/>
            <person name="Barry K.W."/>
            <person name="Cichocki N."/>
            <person name="Veneault-Fourrey C."/>
            <person name="LaButti K."/>
            <person name="Lindquist E.A."/>
            <person name="Lipzen A."/>
            <person name="Lundell T."/>
            <person name="Morin E."/>
            <person name="Murat C."/>
            <person name="Riley R."/>
            <person name="Ohm R."/>
            <person name="Sun H."/>
            <person name="Tunlid A."/>
            <person name="Henrissat B."/>
            <person name="Grigoriev I.V."/>
            <person name="Hibbett D.S."/>
            <person name="Martin F."/>
        </authorList>
    </citation>
    <scope>NUCLEOTIDE SEQUENCE [LARGE SCALE GENOMIC DNA]</scope>
    <source>
        <strain evidence="3">MAFF 305830</strain>
    </source>
</reference>
<proteinExistence type="predicted"/>